<keyword evidence="1" id="KW-0521">NADP</keyword>
<dbReference type="Gene3D" id="3.40.50.720">
    <property type="entry name" value="NAD(P)-binding Rossmann-like Domain"/>
    <property type="match status" value="1"/>
</dbReference>
<dbReference type="AlphaFoldDB" id="A0A367RJX7"/>
<dbReference type="PANTHER" id="PTHR43296">
    <property type="entry name" value="PEROXISOMAL 2,4-DIENOYL-COA REDUCTASE"/>
    <property type="match status" value="1"/>
</dbReference>
<evidence type="ECO:0000313" key="4">
    <source>
        <dbReference type="Proteomes" id="UP000252085"/>
    </source>
</evidence>
<dbReference type="EMBL" id="LXQE01000149">
    <property type="protein sequence ID" value="RCJ36329.1"/>
    <property type="molecule type" value="Genomic_DNA"/>
</dbReference>
<dbReference type="InterPro" id="IPR036291">
    <property type="entry name" value="NAD(P)-bd_dom_sf"/>
</dbReference>
<dbReference type="GO" id="GO:0008670">
    <property type="term" value="F:2,4-dienoyl-CoA reductase (NADPH) activity"/>
    <property type="evidence" value="ECO:0007669"/>
    <property type="project" value="InterPro"/>
</dbReference>
<accession>A0A367RJX7</accession>
<reference evidence="3 4" key="1">
    <citation type="submission" date="2016-04" db="EMBL/GenBank/DDBJ databases">
        <authorList>
            <person name="Evans L.H."/>
            <person name="Alamgir A."/>
            <person name="Owens N."/>
            <person name="Weber N.D."/>
            <person name="Virtaneva K."/>
            <person name="Barbian K."/>
            <person name="Babar A."/>
            <person name="Rosenke K."/>
        </authorList>
    </citation>
    <scope>NUCLEOTIDE SEQUENCE [LARGE SCALE GENOMIC DNA]</scope>
    <source>
        <strain evidence="3">NIES-2108</strain>
    </source>
</reference>
<comment type="caution">
    <text evidence="3">The sequence shown here is derived from an EMBL/GenBank/DDBJ whole genome shotgun (WGS) entry which is preliminary data.</text>
</comment>
<evidence type="ECO:0000313" key="3">
    <source>
        <dbReference type="EMBL" id="RCJ36329.1"/>
    </source>
</evidence>
<evidence type="ECO:0000256" key="2">
    <source>
        <dbReference type="ARBA" id="ARBA00023002"/>
    </source>
</evidence>
<proteinExistence type="predicted"/>
<dbReference type="GO" id="GO:0009062">
    <property type="term" value="P:fatty acid catabolic process"/>
    <property type="evidence" value="ECO:0007669"/>
    <property type="project" value="InterPro"/>
</dbReference>
<protein>
    <recommendedName>
        <fullName evidence="5">Short-chain dehydrogenase</fullName>
    </recommendedName>
</protein>
<evidence type="ECO:0008006" key="5">
    <source>
        <dbReference type="Google" id="ProtNLM"/>
    </source>
</evidence>
<dbReference type="SUPFAM" id="SSF51735">
    <property type="entry name" value="NAD(P)-binding Rossmann-fold domains"/>
    <property type="match status" value="1"/>
</dbReference>
<dbReference type="PANTHER" id="PTHR43296:SF2">
    <property type="entry name" value="PEROXISOMAL 2,4-DIENOYL-COA REDUCTASE [(3E)-ENOYL-COA-PRODUCING]"/>
    <property type="match status" value="1"/>
</dbReference>
<name>A0A367RJX7_NOSPU</name>
<dbReference type="Proteomes" id="UP000252085">
    <property type="component" value="Unassembled WGS sequence"/>
</dbReference>
<keyword evidence="2" id="KW-0560">Oxidoreductase</keyword>
<gene>
    <name evidence="3" type="ORF">A6769_16655</name>
</gene>
<dbReference type="InterPro" id="IPR045017">
    <property type="entry name" value="DECR2-like"/>
</dbReference>
<dbReference type="Pfam" id="PF13561">
    <property type="entry name" value="adh_short_C2"/>
    <property type="match status" value="1"/>
</dbReference>
<organism evidence="3 4">
    <name type="scientific">Nostoc punctiforme NIES-2108</name>
    <dbReference type="NCBI Taxonomy" id="1356359"/>
    <lineage>
        <taxon>Bacteria</taxon>
        <taxon>Bacillati</taxon>
        <taxon>Cyanobacteriota</taxon>
        <taxon>Cyanophyceae</taxon>
        <taxon>Nostocales</taxon>
        <taxon>Nostocaceae</taxon>
        <taxon>Nostoc</taxon>
    </lineage>
</organism>
<dbReference type="InterPro" id="IPR002347">
    <property type="entry name" value="SDR_fam"/>
</dbReference>
<evidence type="ECO:0000256" key="1">
    <source>
        <dbReference type="ARBA" id="ARBA00022857"/>
    </source>
</evidence>
<sequence length="72" mass="8046">MKILQIFRYSHCDTPEAEAKLLKQIPAKRVGDVEDIAKAAVWLACDDSDYVYGTTLFVDGGMTLYPDFTENG</sequence>